<dbReference type="AlphaFoldDB" id="A0A937KB20"/>
<dbReference type="EMBL" id="JAEUGD010000023">
    <property type="protein sequence ID" value="MBL6446311.1"/>
    <property type="molecule type" value="Genomic_DNA"/>
</dbReference>
<dbReference type="Pfam" id="PF03881">
    <property type="entry name" value="Fructosamin_kin"/>
    <property type="match status" value="1"/>
</dbReference>
<dbReference type="RefSeq" id="WP_202855848.1">
    <property type="nucleotide sequence ID" value="NZ_JAEUGD010000023.1"/>
</dbReference>
<dbReference type="GO" id="GO:0016301">
    <property type="term" value="F:kinase activity"/>
    <property type="evidence" value="ECO:0007669"/>
    <property type="project" value="UniProtKB-UniRule"/>
</dbReference>
<keyword evidence="4" id="KW-1185">Reference proteome</keyword>
<comment type="caution">
    <text evidence="3">The sequence shown here is derived from an EMBL/GenBank/DDBJ whole genome shotgun (WGS) entry which is preliminary data.</text>
</comment>
<dbReference type="PIRSF" id="PIRSF006221">
    <property type="entry name" value="Ketosamine-3-kinase"/>
    <property type="match status" value="1"/>
</dbReference>
<keyword evidence="2" id="KW-0808">Transferase</keyword>
<dbReference type="InterPro" id="IPR016477">
    <property type="entry name" value="Fructo-/Ketosamine-3-kinase"/>
</dbReference>
<gene>
    <name evidence="3" type="ORF">JMN32_08325</name>
</gene>
<accession>A0A937KB20</accession>
<dbReference type="PANTHER" id="PTHR12149">
    <property type="entry name" value="FRUCTOSAMINE 3 KINASE-RELATED PROTEIN"/>
    <property type="match status" value="1"/>
</dbReference>
<reference evidence="3" key="1">
    <citation type="submission" date="2021-01" db="EMBL/GenBank/DDBJ databases">
        <title>Fulvivirga kasyanovii gen. nov., sp nov., a novel member of the phylum Bacteroidetes isolated from seawater in a mussel farm.</title>
        <authorList>
            <person name="Zhao L.-H."/>
            <person name="Wang Z.-J."/>
        </authorList>
    </citation>
    <scope>NUCLEOTIDE SEQUENCE</scope>
    <source>
        <strain evidence="3">29W222</strain>
    </source>
</reference>
<evidence type="ECO:0000313" key="3">
    <source>
        <dbReference type="EMBL" id="MBL6446311.1"/>
    </source>
</evidence>
<sequence length="289" mass="32701">MSNNIPQEILDFCNATCGELASFRPASGGCINNGGKIEAGKGTFFMKWNDSKSFPRMFTVESKGLSLLAETQCLQIPEVVEVYEGAHHSCIVMEYIESGPRTKTYWTDLARGLACLHKTSANQYGLKHNNYIGSLQQYNNHEDHWIDFFINNRLQPQVKLAMDHGRLNRSDLKKVSRFEKVIAGILNEEKPALVHGDLWSGNLMIGPLGNPVLIDPAVAYVHRETELAFTQLFGGFDREFYDAYQSIFPMESGYQERFDIYNVYPLLVHVNLFGGGYYQQAMSVVSRFS</sequence>
<dbReference type="PANTHER" id="PTHR12149:SF8">
    <property type="entry name" value="PROTEIN-RIBULOSAMINE 3-KINASE"/>
    <property type="match status" value="1"/>
</dbReference>
<evidence type="ECO:0000256" key="2">
    <source>
        <dbReference type="PIRNR" id="PIRNR006221"/>
    </source>
</evidence>
<name>A0A937KB20_9BACT</name>
<keyword evidence="2 3" id="KW-0418">Kinase</keyword>
<dbReference type="SUPFAM" id="SSF56112">
    <property type="entry name" value="Protein kinase-like (PK-like)"/>
    <property type="match status" value="1"/>
</dbReference>
<evidence type="ECO:0000313" key="4">
    <source>
        <dbReference type="Proteomes" id="UP000614216"/>
    </source>
</evidence>
<comment type="similarity">
    <text evidence="1 2">Belongs to the fructosamine kinase family.</text>
</comment>
<organism evidence="3 4">
    <name type="scientific">Fulvivirga marina</name>
    <dbReference type="NCBI Taxonomy" id="2494733"/>
    <lineage>
        <taxon>Bacteria</taxon>
        <taxon>Pseudomonadati</taxon>
        <taxon>Bacteroidota</taxon>
        <taxon>Cytophagia</taxon>
        <taxon>Cytophagales</taxon>
        <taxon>Fulvivirgaceae</taxon>
        <taxon>Fulvivirga</taxon>
    </lineage>
</organism>
<dbReference type="InterPro" id="IPR011009">
    <property type="entry name" value="Kinase-like_dom_sf"/>
</dbReference>
<proteinExistence type="inferred from homology"/>
<dbReference type="Gene3D" id="3.30.200.20">
    <property type="entry name" value="Phosphorylase Kinase, domain 1"/>
    <property type="match status" value="1"/>
</dbReference>
<dbReference type="Proteomes" id="UP000614216">
    <property type="component" value="Unassembled WGS sequence"/>
</dbReference>
<dbReference type="Gene3D" id="3.90.1200.10">
    <property type="match status" value="1"/>
</dbReference>
<evidence type="ECO:0000256" key="1">
    <source>
        <dbReference type="ARBA" id="ARBA00009460"/>
    </source>
</evidence>
<protein>
    <submittedName>
        <fullName evidence="3">Fructosamine kinase family protein</fullName>
    </submittedName>
</protein>